<comment type="caution">
    <text evidence="1">The sequence shown here is derived from an EMBL/GenBank/DDBJ whole genome shotgun (WGS) entry which is preliminary data.</text>
</comment>
<dbReference type="OrthoDB" id="4770332at2759"/>
<proteinExistence type="predicted"/>
<evidence type="ECO:0000313" key="1">
    <source>
        <dbReference type="EMBL" id="KAF0321784.1"/>
    </source>
</evidence>
<gene>
    <name evidence="1" type="ORF">GQ607_010918</name>
</gene>
<dbReference type="EMBL" id="WOWK01000067">
    <property type="protein sequence ID" value="KAF0321784.1"/>
    <property type="molecule type" value="Genomic_DNA"/>
</dbReference>
<evidence type="ECO:0000313" key="2">
    <source>
        <dbReference type="Proteomes" id="UP000434172"/>
    </source>
</evidence>
<dbReference type="Proteomes" id="UP000434172">
    <property type="component" value="Unassembled WGS sequence"/>
</dbReference>
<dbReference type="AlphaFoldDB" id="A0A8H3W759"/>
<accession>A0A8H3W759</accession>
<protein>
    <submittedName>
        <fullName evidence="1">Uncharacterized protein</fullName>
    </submittedName>
</protein>
<keyword evidence="2" id="KW-1185">Reference proteome</keyword>
<organism evidence="1 2">
    <name type="scientific">Colletotrichum asianum</name>
    <dbReference type="NCBI Taxonomy" id="702518"/>
    <lineage>
        <taxon>Eukaryota</taxon>
        <taxon>Fungi</taxon>
        <taxon>Dikarya</taxon>
        <taxon>Ascomycota</taxon>
        <taxon>Pezizomycotina</taxon>
        <taxon>Sordariomycetes</taxon>
        <taxon>Hypocreomycetidae</taxon>
        <taxon>Glomerellales</taxon>
        <taxon>Glomerellaceae</taxon>
        <taxon>Colletotrichum</taxon>
        <taxon>Colletotrichum gloeosporioides species complex</taxon>
    </lineage>
</organism>
<name>A0A8H3W759_9PEZI</name>
<sequence length="64" mass="7509">MSQGNWNPTRAPNKVRAMFNKTDRSAFDVAYHDNKMSQDNRKNFRLANYRPSVAAEKETTQKKF</sequence>
<reference evidence="1 2" key="1">
    <citation type="submission" date="2019-12" db="EMBL/GenBank/DDBJ databases">
        <title>A genome sequence resource for the geographically widespread anthracnose pathogen Colletotrichum asianum.</title>
        <authorList>
            <person name="Meng Y."/>
        </authorList>
    </citation>
    <scope>NUCLEOTIDE SEQUENCE [LARGE SCALE GENOMIC DNA]</scope>
    <source>
        <strain evidence="1 2">ICMP 18580</strain>
    </source>
</reference>